<evidence type="ECO:0000313" key="17">
    <source>
        <dbReference type="Proteomes" id="UP000749559"/>
    </source>
</evidence>
<feature type="disulfide bond" evidence="12">
    <location>
        <begin position="475"/>
        <end position="484"/>
    </location>
</feature>
<keyword evidence="6" id="KW-0677">Repeat</keyword>
<dbReference type="FunFam" id="2.10.25.10:FF:000391">
    <property type="entry name" value="Weary, isoform C"/>
    <property type="match status" value="1"/>
</dbReference>
<keyword evidence="17" id="KW-1185">Reference proteome</keyword>
<feature type="domain" description="EGF-like" evidence="15">
    <location>
        <begin position="374"/>
        <end position="410"/>
    </location>
</feature>
<dbReference type="InterPro" id="IPR009030">
    <property type="entry name" value="Growth_fac_rcpt_cys_sf"/>
</dbReference>
<dbReference type="PROSITE" id="PS00022">
    <property type="entry name" value="EGF_1"/>
    <property type="match status" value="7"/>
</dbReference>
<evidence type="ECO:0000256" key="2">
    <source>
        <dbReference type="ARBA" id="ARBA00022475"/>
    </source>
</evidence>
<dbReference type="Pfam" id="PF12661">
    <property type="entry name" value="hEGF"/>
    <property type="match status" value="2"/>
</dbReference>
<comment type="subcellular location">
    <subcellularLocation>
        <location evidence="1">Cell membrane</location>
        <topology evidence="1">Single-pass type I membrane protein</topology>
    </subcellularLocation>
</comment>
<dbReference type="GO" id="GO:0007154">
    <property type="term" value="P:cell communication"/>
    <property type="evidence" value="ECO:0007669"/>
    <property type="project" value="UniProtKB-ARBA"/>
</dbReference>
<dbReference type="EMBL" id="CAIIXF020000007">
    <property type="protein sequence ID" value="CAH1789309.1"/>
    <property type="molecule type" value="Genomic_DNA"/>
</dbReference>
<comment type="caution">
    <text evidence="12">Lacks conserved residue(s) required for the propagation of feature annotation.</text>
</comment>
<reference evidence="16" key="1">
    <citation type="submission" date="2022-03" db="EMBL/GenBank/DDBJ databases">
        <authorList>
            <person name="Martin C."/>
        </authorList>
    </citation>
    <scope>NUCLEOTIDE SEQUENCE</scope>
</reference>
<evidence type="ECO:0000256" key="4">
    <source>
        <dbReference type="ARBA" id="ARBA00022692"/>
    </source>
</evidence>
<feature type="domain" description="EGF-like" evidence="15">
    <location>
        <begin position="298"/>
        <end position="334"/>
    </location>
</feature>
<feature type="disulfide bond" evidence="13">
    <location>
        <begin position="598"/>
        <end position="613"/>
    </location>
</feature>
<dbReference type="CDD" id="cd00112">
    <property type="entry name" value="LDLa"/>
    <property type="match status" value="1"/>
</dbReference>
<evidence type="ECO:0000256" key="8">
    <source>
        <dbReference type="ARBA" id="ARBA00022989"/>
    </source>
</evidence>
<dbReference type="GO" id="GO:0023052">
    <property type="term" value="P:signaling"/>
    <property type="evidence" value="ECO:0007669"/>
    <property type="project" value="UniProtKB-ARBA"/>
</dbReference>
<dbReference type="InterPro" id="IPR051022">
    <property type="entry name" value="Notch_Cell-Fate_Det"/>
</dbReference>
<dbReference type="SUPFAM" id="SSF57196">
    <property type="entry name" value="EGF/Laminin"/>
    <property type="match status" value="4"/>
</dbReference>
<dbReference type="OrthoDB" id="283575at2759"/>
<dbReference type="Gene3D" id="2.10.25.10">
    <property type="entry name" value="Laminin"/>
    <property type="match status" value="7"/>
</dbReference>
<evidence type="ECO:0000256" key="12">
    <source>
        <dbReference type="PROSITE-ProRule" id="PRU00076"/>
    </source>
</evidence>
<evidence type="ECO:0000256" key="9">
    <source>
        <dbReference type="ARBA" id="ARBA00023136"/>
    </source>
</evidence>
<feature type="domain" description="EGF-like" evidence="15">
    <location>
        <begin position="525"/>
        <end position="561"/>
    </location>
</feature>
<dbReference type="InterPro" id="IPR013032">
    <property type="entry name" value="EGF-like_CS"/>
</dbReference>
<feature type="disulfide bond" evidence="12">
    <location>
        <begin position="400"/>
        <end position="409"/>
    </location>
</feature>
<feature type="disulfide bond" evidence="12">
    <location>
        <begin position="438"/>
        <end position="447"/>
    </location>
</feature>
<name>A0A8S4P8D8_OWEFU</name>
<dbReference type="PANTHER" id="PTHR24049:SF30">
    <property type="match status" value="1"/>
</dbReference>
<dbReference type="SUPFAM" id="SSF57184">
    <property type="entry name" value="Growth factor receptor domain"/>
    <property type="match status" value="1"/>
</dbReference>
<dbReference type="FunFam" id="2.10.25.10:FF:000143">
    <property type="entry name" value="Protein crumbs 1"/>
    <property type="match status" value="1"/>
</dbReference>
<dbReference type="InterPro" id="IPR036055">
    <property type="entry name" value="LDL_receptor-like_sf"/>
</dbReference>
<dbReference type="CDD" id="cd00054">
    <property type="entry name" value="EGF_CA"/>
    <property type="match status" value="7"/>
</dbReference>
<sequence>MACKEIFLLLLVLNWMSSNTVSGVCTGYPNGWLNTKWLFTKYSNGQNSYLEFSGSKVTKKRWGGATIYNKQAEILVERDCQDEYSDGDWFFYYEIGGSFHYCVMYYRYRDVLQEMVYGTGVNPIASAKTCTNYVGPNGTAVELTLYHKESWPDFSCSPLPQGNYYVSYTVSDSIKNQCLGSTTSVSSVRSDRIEMKTCYGGPTTSFTPYNTTLYCLMQWDNDLNRGQGDYMAIVYKEDTLEYLYCARYTISGDRIDMSIDVRAGTQSSGGPLKCSVTKDPNHYEDSTYFKHRAFDFLAVDNCNPNPCKNLATCVPTTFGYKCDCVPGFEGATCETDINECSSNPCDNGATCSDRTNKYVCECPLGYIGINCETNSEDCVEGACANGGTCIDDVDSFTCECPPGYAGPTCGEDVNECASFPCQNGALCNDLVNSYSCNCGTGYTGTYCETDVNECWSNPCINGNCTDYLNRYRCTCEPGYEGLNCDEETNECTSNPCKNGAECQDQVNSFKCKCPLGFVGTLCETEINECYSEPCFNNGTCVDYINSYECQCLEYYQGLNCEIHLTTTTILTTTFNPLCKWGQFVCESDLKCINFQRTCDCVQDCDDNSDEAYCPVNKICHTNGYHSP</sequence>
<gene>
    <name evidence="16" type="ORF">OFUS_LOCUS14691</name>
</gene>
<dbReference type="InterPro" id="IPR001881">
    <property type="entry name" value="EGF-like_Ca-bd_dom"/>
</dbReference>
<dbReference type="InterPro" id="IPR023415">
    <property type="entry name" value="LDLR_class-A_CS"/>
</dbReference>
<dbReference type="PROSITE" id="PS00010">
    <property type="entry name" value="ASX_HYDROXYL"/>
    <property type="match status" value="6"/>
</dbReference>
<evidence type="ECO:0000256" key="10">
    <source>
        <dbReference type="ARBA" id="ARBA00023157"/>
    </source>
</evidence>
<feature type="chain" id="PRO_5035772909" description="EGF-like domain-containing protein" evidence="14">
    <location>
        <begin position="23"/>
        <end position="627"/>
    </location>
</feature>
<dbReference type="SMART" id="SM00181">
    <property type="entry name" value="EGF"/>
    <property type="match status" value="7"/>
</dbReference>
<dbReference type="FunFam" id="2.10.25.10:FF:000122">
    <property type="entry name" value="Protein crumbs homolog 2"/>
    <property type="match status" value="1"/>
</dbReference>
<dbReference type="PROSITE" id="PS01186">
    <property type="entry name" value="EGF_2"/>
    <property type="match status" value="6"/>
</dbReference>
<feature type="signal peptide" evidence="14">
    <location>
        <begin position="1"/>
        <end position="22"/>
    </location>
</feature>
<keyword evidence="5 14" id="KW-0732">Signal</keyword>
<feature type="disulfide bond" evidence="12">
    <location>
        <begin position="454"/>
        <end position="464"/>
    </location>
</feature>
<dbReference type="FunFam" id="2.10.25.10:FF:000434">
    <property type="entry name" value="Predicted protein"/>
    <property type="match status" value="1"/>
</dbReference>
<accession>A0A8S4P8D8</accession>
<dbReference type="AlphaFoldDB" id="A0A8S4P8D8"/>
<evidence type="ECO:0000256" key="5">
    <source>
        <dbReference type="ARBA" id="ARBA00022729"/>
    </source>
</evidence>
<dbReference type="SMART" id="SM00192">
    <property type="entry name" value="LDLa"/>
    <property type="match status" value="1"/>
</dbReference>
<dbReference type="PANTHER" id="PTHR24049">
    <property type="entry name" value="CRUMBS FAMILY MEMBER"/>
    <property type="match status" value="1"/>
</dbReference>
<dbReference type="FunFam" id="2.10.25.10:FF:000279">
    <property type="entry name" value="Neurogenic locus notch 1"/>
    <property type="match status" value="1"/>
</dbReference>
<feature type="disulfide bond" evidence="12">
    <location>
        <begin position="324"/>
        <end position="333"/>
    </location>
</feature>
<feature type="domain" description="EGF-like" evidence="15">
    <location>
        <begin position="412"/>
        <end position="448"/>
    </location>
</feature>
<keyword evidence="9" id="KW-0472">Membrane</keyword>
<evidence type="ECO:0000256" key="11">
    <source>
        <dbReference type="ARBA" id="ARBA00023180"/>
    </source>
</evidence>
<keyword evidence="11" id="KW-0325">Glycoprotein</keyword>
<dbReference type="PRINTS" id="PR00010">
    <property type="entry name" value="EGFBLOOD"/>
</dbReference>
<dbReference type="PROSITE" id="PS01209">
    <property type="entry name" value="LDLRA_1"/>
    <property type="match status" value="1"/>
</dbReference>
<feature type="disulfide bond" evidence="12">
    <location>
        <begin position="551"/>
        <end position="560"/>
    </location>
</feature>
<dbReference type="PROSITE" id="PS50068">
    <property type="entry name" value="LDLRA_2"/>
    <property type="match status" value="1"/>
</dbReference>
<evidence type="ECO:0000259" key="15">
    <source>
        <dbReference type="PROSITE" id="PS50026"/>
    </source>
</evidence>
<feature type="disulfide bond" evidence="12">
    <location>
        <begin position="362"/>
        <end position="371"/>
    </location>
</feature>
<dbReference type="InterPro" id="IPR000742">
    <property type="entry name" value="EGF"/>
</dbReference>
<dbReference type="SUPFAM" id="SSF57424">
    <property type="entry name" value="LDL receptor-like module"/>
    <property type="match status" value="1"/>
</dbReference>
<dbReference type="GO" id="GO:0005509">
    <property type="term" value="F:calcium ion binding"/>
    <property type="evidence" value="ECO:0007669"/>
    <property type="project" value="InterPro"/>
</dbReference>
<keyword evidence="4" id="KW-0812">Transmembrane</keyword>
<protein>
    <recommendedName>
        <fullName evidence="15">EGF-like domain-containing protein</fullName>
    </recommendedName>
</protein>
<feature type="disulfide bond" evidence="12">
    <location>
        <begin position="513"/>
        <end position="522"/>
    </location>
</feature>
<organism evidence="16 17">
    <name type="scientific">Owenia fusiformis</name>
    <name type="common">Polychaete worm</name>
    <dbReference type="NCBI Taxonomy" id="6347"/>
    <lineage>
        <taxon>Eukaryota</taxon>
        <taxon>Metazoa</taxon>
        <taxon>Spiralia</taxon>
        <taxon>Lophotrochozoa</taxon>
        <taxon>Annelida</taxon>
        <taxon>Polychaeta</taxon>
        <taxon>Sedentaria</taxon>
        <taxon>Canalipalpata</taxon>
        <taxon>Sabellida</taxon>
        <taxon>Oweniida</taxon>
        <taxon>Oweniidae</taxon>
        <taxon>Owenia</taxon>
    </lineage>
</organism>
<dbReference type="GO" id="GO:0003008">
    <property type="term" value="P:system process"/>
    <property type="evidence" value="ECO:0007669"/>
    <property type="project" value="UniProtKB-ARBA"/>
</dbReference>
<dbReference type="GO" id="GO:0051241">
    <property type="term" value="P:negative regulation of multicellular organismal process"/>
    <property type="evidence" value="ECO:0007669"/>
    <property type="project" value="UniProtKB-ARBA"/>
</dbReference>
<evidence type="ECO:0000313" key="16">
    <source>
        <dbReference type="EMBL" id="CAH1789309.1"/>
    </source>
</evidence>
<evidence type="ECO:0000256" key="6">
    <source>
        <dbReference type="ARBA" id="ARBA00022737"/>
    </source>
</evidence>
<dbReference type="FunFam" id="2.10.25.10:FF:000061">
    <property type="entry name" value="Delta-like protein"/>
    <property type="match status" value="1"/>
</dbReference>
<keyword evidence="8" id="KW-1133">Transmembrane helix</keyword>
<dbReference type="GO" id="GO:0051240">
    <property type="term" value="P:positive regulation of multicellular organismal process"/>
    <property type="evidence" value="ECO:0007669"/>
    <property type="project" value="UniProtKB-ARBA"/>
</dbReference>
<evidence type="ECO:0000256" key="13">
    <source>
        <dbReference type="PROSITE-ProRule" id="PRU00124"/>
    </source>
</evidence>
<evidence type="ECO:0000256" key="7">
    <source>
        <dbReference type="ARBA" id="ARBA00022837"/>
    </source>
</evidence>
<proteinExistence type="predicted"/>
<dbReference type="SMART" id="SM00179">
    <property type="entry name" value="EGF_CA"/>
    <property type="match status" value="7"/>
</dbReference>
<keyword evidence="2" id="KW-1003">Cell membrane</keyword>
<dbReference type="InterPro" id="IPR000152">
    <property type="entry name" value="EGF-type_Asp/Asn_hydroxyl_site"/>
</dbReference>
<dbReference type="GO" id="GO:0005886">
    <property type="term" value="C:plasma membrane"/>
    <property type="evidence" value="ECO:0007669"/>
    <property type="project" value="UniProtKB-SubCell"/>
</dbReference>
<evidence type="ECO:0000256" key="14">
    <source>
        <dbReference type="SAM" id="SignalP"/>
    </source>
</evidence>
<feature type="domain" description="EGF-like" evidence="15">
    <location>
        <begin position="336"/>
        <end position="372"/>
    </location>
</feature>
<feature type="domain" description="EGF-like" evidence="15">
    <location>
        <begin position="487"/>
        <end position="523"/>
    </location>
</feature>
<keyword evidence="7" id="KW-0106">Calcium</keyword>
<dbReference type="InterPro" id="IPR002172">
    <property type="entry name" value="LDrepeatLR_classA_rpt"/>
</dbReference>
<dbReference type="Gene3D" id="4.10.400.10">
    <property type="entry name" value="Low-density Lipoprotein Receptor"/>
    <property type="match status" value="1"/>
</dbReference>
<dbReference type="Pfam" id="PF00008">
    <property type="entry name" value="EGF"/>
    <property type="match status" value="5"/>
</dbReference>
<dbReference type="PROSITE" id="PS01187">
    <property type="entry name" value="EGF_CA"/>
    <property type="match status" value="3"/>
</dbReference>
<feature type="domain" description="EGF-like" evidence="15">
    <location>
        <begin position="450"/>
        <end position="485"/>
    </location>
</feature>
<dbReference type="PROSITE" id="PS50026">
    <property type="entry name" value="EGF_3"/>
    <property type="match status" value="7"/>
</dbReference>
<dbReference type="InterPro" id="IPR018097">
    <property type="entry name" value="EGF_Ca-bd_CS"/>
</dbReference>
<dbReference type="Proteomes" id="UP000749559">
    <property type="component" value="Unassembled WGS sequence"/>
</dbReference>
<evidence type="ECO:0000256" key="1">
    <source>
        <dbReference type="ARBA" id="ARBA00004251"/>
    </source>
</evidence>
<comment type="caution">
    <text evidence="16">The sequence shown here is derived from an EMBL/GenBank/DDBJ whole genome shotgun (WGS) entry which is preliminary data.</text>
</comment>
<evidence type="ECO:0000256" key="3">
    <source>
        <dbReference type="ARBA" id="ARBA00022536"/>
    </source>
</evidence>
<dbReference type="FunFam" id="2.10.25.10:FF:000004">
    <property type="entry name" value="Neurogenic locus notch 1"/>
    <property type="match status" value="1"/>
</dbReference>
<keyword evidence="10 12" id="KW-1015">Disulfide bond</keyword>
<keyword evidence="3 12" id="KW-0245">EGF-like domain</keyword>